<keyword evidence="11 14" id="KW-0503">Monooxygenase</keyword>
<comment type="subcellular location">
    <subcellularLocation>
        <location evidence="3">Endoplasmic reticulum membrane</location>
        <topology evidence="3">Peripheral membrane protein</topology>
    </subcellularLocation>
    <subcellularLocation>
        <location evidence="2">Microsome membrane</location>
        <topology evidence="2">Peripheral membrane protein</topology>
    </subcellularLocation>
</comment>
<comment type="similarity">
    <text evidence="4 14">Belongs to the cytochrome P450 family.</text>
</comment>
<dbReference type="PROSITE" id="PS00086">
    <property type="entry name" value="CYTOCHROME_P450"/>
    <property type="match status" value="1"/>
</dbReference>
<keyword evidence="6 13" id="KW-0479">Metal-binding</keyword>
<dbReference type="EMBL" id="OV651828">
    <property type="protein sequence ID" value="CAH1104081.1"/>
    <property type="molecule type" value="Genomic_DNA"/>
</dbReference>
<evidence type="ECO:0000256" key="8">
    <source>
        <dbReference type="ARBA" id="ARBA00022848"/>
    </source>
</evidence>
<comment type="cofactor">
    <cofactor evidence="1 13">
        <name>heme</name>
        <dbReference type="ChEBI" id="CHEBI:30413"/>
    </cofactor>
</comment>
<dbReference type="GO" id="GO:0004497">
    <property type="term" value="F:monooxygenase activity"/>
    <property type="evidence" value="ECO:0007669"/>
    <property type="project" value="UniProtKB-KW"/>
</dbReference>
<evidence type="ECO:0008006" key="17">
    <source>
        <dbReference type="Google" id="ProtNLM"/>
    </source>
</evidence>
<evidence type="ECO:0000256" key="2">
    <source>
        <dbReference type="ARBA" id="ARBA00004174"/>
    </source>
</evidence>
<keyword evidence="16" id="KW-1185">Reference proteome</keyword>
<evidence type="ECO:0000256" key="1">
    <source>
        <dbReference type="ARBA" id="ARBA00001971"/>
    </source>
</evidence>
<dbReference type="AlphaFoldDB" id="A0A9P0CTQ5"/>
<evidence type="ECO:0000256" key="3">
    <source>
        <dbReference type="ARBA" id="ARBA00004406"/>
    </source>
</evidence>
<keyword evidence="9 14" id="KW-0560">Oxidoreductase</keyword>
<dbReference type="PRINTS" id="PR00463">
    <property type="entry name" value="EP450I"/>
</dbReference>
<dbReference type="SUPFAM" id="SSF48264">
    <property type="entry name" value="Cytochrome P450"/>
    <property type="match status" value="1"/>
</dbReference>
<evidence type="ECO:0000256" key="13">
    <source>
        <dbReference type="PIRSR" id="PIRSR602401-1"/>
    </source>
</evidence>
<evidence type="ECO:0000313" key="15">
    <source>
        <dbReference type="EMBL" id="CAH1104081.1"/>
    </source>
</evidence>
<dbReference type="GO" id="GO:0005506">
    <property type="term" value="F:iron ion binding"/>
    <property type="evidence" value="ECO:0007669"/>
    <property type="project" value="InterPro"/>
</dbReference>
<dbReference type="CDD" id="cd11056">
    <property type="entry name" value="CYP6-like"/>
    <property type="match status" value="1"/>
</dbReference>
<reference evidence="15" key="1">
    <citation type="submission" date="2022-01" db="EMBL/GenBank/DDBJ databases">
        <authorList>
            <person name="King R."/>
        </authorList>
    </citation>
    <scope>NUCLEOTIDE SEQUENCE</scope>
</reference>
<evidence type="ECO:0000256" key="5">
    <source>
        <dbReference type="ARBA" id="ARBA00022617"/>
    </source>
</evidence>
<dbReference type="PANTHER" id="PTHR24292">
    <property type="entry name" value="CYTOCHROME P450"/>
    <property type="match status" value="1"/>
</dbReference>
<evidence type="ECO:0000256" key="7">
    <source>
        <dbReference type="ARBA" id="ARBA00022824"/>
    </source>
</evidence>
<evidence type="ECO:0000256" key="6">
    <source>
        <dbReference type="ARBA" id="ARBA00022723"/>
    </source>
</evidence>
<keyword evidence="10 13" id="KW-0408">Iron</keyword>
<accession>A0A9P0CTQ5</accession>
<sequence length="514" mass="59464">MDLTNLIYLISASVLILYLYSKWKFSFWKDRNVYYLEPTFLFGNLGESMRKITPTVAVVSRLYNEVKARGEKYGGFYAFWSPQLVPVDLELIRCIVHKDFAHFTNHGFYVNEERDPLSGHLFNLEDDKWRNLRSKLTPTFTSGKMKMMFQTMVDCTNGLQEMLKESATINDPINIKDVLSRFTTDVIGSVAFGLEINSMKNPDSDFLKYGKAIFHATLWRRIIFFVLTVFPRWLTKSVGVKVFSRDVESFYINLVKDTVRYRETNNIYRKDFMHLLIQLKNIGRVTDDADGLSAQQSINNAQGLTINEMAAQAFVFFIAGFETSATTMTFALLELSQNNDVQDKVREEINRVLQKHDNKITYEAIMEMEYLEKVVSETLRKHPPVSLLPRVCNKDYKIENSDLVIKSGLRITIPVISIHMDPEYYPNPDKFDPERFSEENKAKRPAFTFMPFGEGPRTCIGLRFGKLQTKVGLCSVLKNYKLTLNEKTESPIKYDFGFILAVRNGVWLNLESLQ</sequence>
<dbReference type="GO" id="GO:0020037">
    <property type="term" value="F:heme binding"/>
    <property type="evidence" value="ECO:0007669"/>
    <property type="project" value="InterPro"/>
</dbReference>
<dbReference type="InterPro" id="IPR017972">
    <property type="entry name" value="Cyt_P450_CS"/>
</dbReference>
<dbReference type="Pfam" id="PF00067">
    <property type="entry name" value="p450"/>
    <property type="match status" value="1"/>
</dbReference>
<evidence type="ECO:0000256" key="4">
    <source>
        <dbReference type="ARBA" id="ARBA00010617"/>
    </source>
</evidence>
<evidence type="ECO:0000256" key="12">
    <source>
        <dbReference type="ARBA" id="ARBA00023136"/>
    </source>
</evidence>
<dbReference type="Gene3D" id="1.10.630.10">
    <property type="entry name" value="Cytochrome P450"/>
    <property type="match status" value="1"/>
</dbReference>
<evidence type="ECO:0000256" key="14">
    <source>
        <dbReference type="RuleBase" id="RU000461"/>
    </source>
</evidence>
<keyword evidence="5 13" id="KW-0349">Heme</keyword>
<dbReference type="FunFam" id="1.10.630.10:FF:000042">
    <property type="entry name" value="Cytochrome P450"/>
    <property type="match status" value="1"/>
</dbReference>
<evidence type="ECO:0000256" key="10">
    <source>
        <dbReference type="ARBA" id="ARBA00023004"/>
    </source>
</evidence>
<dbReference type="InterPro" id="IPR050476">
    <property type="entry name" value="Insect_CytP450_Detox"/>
</dbReference>
<name>A0A9P0CTQ5_9CUCU</name>
<dbReference type="OrthoDB" id="2789670at2759"/>
<dbReference type="Proteomes" id="UP001153636">
    <property type="component" value="Chromosome 16"/>
</dbReference>
<dbReference type="GO" id="GO:0016705">
    <property type="term" value="F:oxidoreductase activity, acting on paired donors, with incorporation or reduction of molecular oxygen"/>
    <property type="evidence" value="ECO:0007669"/>
    <property type="project" value="InterPro"/>
</dbReference>
<dbReference type="GO" id="GO:0005789">
    <property type="term" value="C:endoplasmic reticulum membrane"/>
    <property type="evidence" value="ECO:0007669"/>
    <property type="project" value="UniProtKB-SubCell"/>
</dbReference>
<evidence type="ECO:0000256" key="11">
    <source>
        <dbReference type="ARBA" id="ARBA00023033"/>
    </source>
</evidence>
<dbReference type="InterPro" id="IPR036396">
    <property type="entry name" value="Cyt_P450_sf"/>
</dbReference>
<dbReference type="InterPro" id="IPR002401">
    <property type="entry name" value="Cyt_P450_E_grp-I"/>
</dbReference>
<gene>
    <name evidence="15" type="ORF">PSYICH_LOCUS5330</name>
</gene>
<proteinExistence type="inferred from homology"/>
<protein>
    <recommendedName>
        <fullName evidence="17">Cytochrome P450</fullName>
    </recommendedName>
</protein>
<evidence type="ECO:0000256" key="9">
    <source>
        <dbReference type="ARBA" id="ARBA00023002"/>
    </source>
</evidence>
<keyword evidence="12" id="KW-0472">Membrane</keyword>
<dbReference type="PRINTS" id="PR00385">
    <property type="entry name" value="P450"/>
</dbReference>
<dbReference type="InterPro" id="IPR001128">
    <property type="entry name" value="Cyt_P450"/>
</dbReference>
<dbReference type="PANTHER" id="PTHR24292:SF100">
    <property type="entry name" value="CYTOCHROME P450 6A16, ISOFORM B-RELATED"/>
    <property type="match status" value="1"/>
</dbReference>
<feature type="binding site" description="axial binding residue" evidence="13">
    <location>
        <position position="459"/>
    </location>
    <ligand>
        <name>heme</name>
        <dbReference type="ChEBI" id="CHEBI:30413"/>
    </ligand>
    <ligandPart>
        <name>Fe</name>
        <dbReference type="ChEBI" id="CHEBI:18248"/>
    </ligandPart>
</feature>
<organism evidence="15 16">
    <name type="scientific">Psylliodes chrysocephalus</name>
    <dbReference type="NCBI Taxonomy" id="3402493"/>
    <lineage>
        <taxon>Eukaryota</taxon>
        <taxon>Metazoa</taxon>
        <taxon>Ecdysozoa</taxon>
        <taxon>Arthropoda</taxon>
        <taxon>Hexapoda</taxon>
        <taxon>Insecta</taxon>
        <taxon>Pterygota</taxon>
        <taxon>Neoptera</taxon>
        <taxon>Endopterygota</taxon>
        <taxon>Coleoptera</taxon>
        <taxon>Polyphaga</taxon>
        <taxon>Cucujiformia</taxon>
        <taxon>Chrysomeloidea</taxon>
        <taxon>Chrysomelidae</taxon>
        <taxon>Galerucinae</taxon>
        <taxon>Alticini</taxon>
        <taxon>Psylliodes</taxon>
    </lineage>
</organism>
<evidence type="ECO:0000313" key="16">
    <source>
        <dbReference type="Proteomes" id="UP001153636"/>
    </source>
</evidence>
<keyword evidence="7" id="KW-0256">Endoplasmic reticulum</keyword>
<keyword evidence="8" id="KW-0492">Microsome</keyword>